<dbReference type="AlphaFoldDB" id="A0A4Z0Q5C8"/>
<evidence type="ECO:0000313" key="1">
    <source>
        <dbReference type="EMBL" id="TGE25277.1"/>
    </source>
</evidence>
<name>A0A4Z0Q5C8_9BACT</name>
<dbReference type="Proteomes" id="UP000297549">
    <property type="component" value="Unassembled WGS sequence"/>
</dbReference>
<accession>A0A4Z0Q5C8</accession>
<keyword evidence="2" id="KW-1185">Reference proteome</keyword>
<dbReference type="Pfam" id="PF13560">
    <property type="entry name" value="HTH_31"/>
    <property type="match status" value="1"/>
</dbReference>
<dbReference type="EMBL" id="SRLC01000001">
    <property type="protein sequence ID" value="TGE25277.1"/>
    <property type="molecule type" value="Genomic_DNA"/>
</dbReference>
<gene>
    <name evidence="1" type="ORF">E5K00_08830</name>
</gene>
<organism evidence="1 2">
    <name type="scientific">Hymenobacter aquaticus</name>
    <dbReference type="NCBI Taxonomy" id="1867101"/>
    <lineage>
        <taxon>Bacteria</taxon>
        <taxon>Pseudomonadati</taxon>
        <taxon>Bacteroidota</taxon>
        <taxon>Cytophagia</taxon>
        <taxon>Cytophagales</taxon>
        <taxon>Hymenobacteraceae</taxon>
        <taxon>Hymenobacter</taxon>
    </lineage>
</organism>
<proteinExistence type="predicted"/>
<dbReference type="InterPro" id="IPR010982">
    <property type="entry name" value="Lambda_DNA-bd_dom_sf"/>
</dbReference>
<reference evidence="1 2" key="1">
    <citation type="submission" date="2019-04" db="EMBL/GenBank/DDBJ databases">
        <authorList>
            <person name="Feng G."/>
            <person name="Zhang J."/>
            <person name="Zhu H."/>
        </authorList>
    </citation>
    <scope>NUCLEOTIDE SEQUENCE [LARGE SCALE GENOMIC DNA]</scope>
    <source>
        <strain evidence="1 2">JCM 31653</strain>
    </source>
</reference>
<dbReference type="OrthoDB" id="884075at2"/>
<sequence>MSHAQLLRDVRVHFGLSQPALAGWLGISRSLLALVETGREALPRHARPWLHPWLTALDLPDDPTAVPPPPAAVPAPPVGPAAAVARLLECDYQAHRLHQQHLALLGRHRLAARHLAAGPLLLASLPSLPAATALPEPVGIVLRRRWLARLLEAATDALRPEAATGPTAAALLGIRGAACRHEAAALRAWLAGGAPS</sequence>
<protein>
    <submittedName>
        <fullName evidence="1">XRE family transcriptional regulator</fullName>
    </submittedName>
</protein>
<dbReference type="GO" id="GO:0003677">
    <property type="term" value="F:DNA binding"/>
    <property type="evidence" value="ECO:0007669"/>
    <property type="project" value="InterPro"/>
</dbReference>
<dbReference type="SUPFAM" id="SSF47413">
    <property type="entry name" value="lambda repressor-like DNA-binding domains"/>
    <property type="match status" value="1"/>
</dbReference>
<comment type="caution">
    <text evidence="1">The sequence shown here is derived from an EMBL/GenBank/DDBJ whole genome shotgun (WGS) entry which is preliminary data.</text>
</comment>
<dbReference type="RefSeq" id="WP_135462854.1">
    <property type="nucleotide sequence ID" value="NZ_SRLC01000001.1"/>
</dbReference>
<evidence type="ECO:0000313" key="2">
    <source>
        <dbReference type="Proteomes" id="UP000297549"/>
    </source>
</evidence>